<evidence type="ECO:0000313" key="6">
    <source>
        <dbReference type="Proteomes" id="UP000886891"/>
    </source>
</evidence>
<dbReference type="Pfam" id="PF04055">
    <property type="entry name" value="Radical_SAM"/>
    <property type="match status" value="1"/>
</dbReference>
<dbReference type="SFLD" id="SFLDF00562">
    <property type="entry name" value="HemN-like__clustered_with_heat"/>
    <property type="match status" value="1"/>
</dbReference>
<feature type="domain" description="Radical SAM core" evidence="4">
    <location>
        <begin position="1"/>
        <end position="230"/>
    </location>
</feature>
<keyword evidence="3" id="KW-0143">Chaperone</keyword>
<dbReference type="SFLD" id="SFLDG01065">
    <property type="entry name" value="anaerobic_coproporphyrinogen-I"/>
    <property type="match status" value="1"/>
</dbReference>
<evidence type="ECO:0000256" key="3">
    <source>
        <dbReference type="RuleBase" id="RU364116"/>
    </source>
</evidence>
<dbReference type="InterPro" id="IPR004559">
    <property type="entry name" value="HemW-like"/>
</dbReference>
<dbReference type="GO" id="GO:0005737">
    <property type="term" value="C:cytoplasm"/>
    <property type="evidence" value="ECO:0007669"/>
    <property type="project" value="UniProtKB-SubCell"/>
</dbReference>
<gene>
    <name evidence="5" type="primary">hemW</name>
    <name evidence="5" type="ORF">IAB14_05685</name>
</gene>
<evidence type="ECO:0000256" key="2">
    <source>
        <dbReference type="ARBA" id="ARBA00017228"/>
    </source>
</evidence>
<dbReference type="InterPro" id="IPR007197">
    <property type="entry name" value="rSAM"/>
</dbReference>
<dbReference type="NCBIfam" id="TIGR00539">
    <property type="entry name" value="hemN_rel"/>
    <property type="match status" value="1"/>
</dbReference>
<dbReference type="GO" id="GO:0046872">
    <property type="term" value="F:metal ion binding"/>
    <property type="evidence" value="ECO:0007669"/>
    <property type="project" value="UniProtKB-UniRule"/>
</dbReference>
<keyword evidence="3" id="KW-0349">Heme</keyword>
<dbReference type="SUPFAM" id="SSF102114">
    <property type="entry name" value="Radical SAM enzymes"/>
    <property type="match status" value="1"/>
</dbReference>
<dbReference type="InterPro" id="IPR006638">
    <property type="entry name" value="Elp3/MiaA/NifB-like_rSAM"/>
</dbReference>
<sequence length="371" mass="40691">MADKRAGLYLHIPFCDGKCGYCDFYSVAADTDVMQKYCDALVSEIKGAARLFCNYTIDTIYIGGGTPSLLPIGTLARILDAISDFSLDLKEVTVEANPADHLDPKSYARLGIDRISLGVQSLSDPVLKAIGRRHDARTAIAALERCAEHLPRVSADLIVGLPGTTPAEDVASVQGVLPYVGHVSQYLLKLDPASPMAKAVAAGKTVLPDDDAAVDAYERVAEELRQNGFARYEISNFAREGEQSLHNLKYWKRLPYIGLGAAAHSFIGDTRYENPADLTRYCSGVSVGHGNVRGQTIGKEEAVFETVMLGLRLSEGFSIEEVNRAFDIDFLRDYAEELREVGFMLRSDNGRLRLKEECFLLESAVARAFLR</sequence>
<protein>
    <recommendedName>
        <fullName evidence="2 3">Heme chaperone HemW</fullName>
    </recommendedName>
</protein>
<organism evidence="5 6">
    <name type="scientific">Candidatus Stercoripulliclostridium merdipullorum</name>
    <dbReference type="NCBI Taxonomy" id="2840952"/>
    <lineage>
        <taxon>Bacteria</taxon>
        <taxon>Bacillati</taxon>
        <taxon>Bacillota</taxon>
        <taxon>Clostridia</taxon>
        <taxon>Eubacteriales</taxon>
        <taxon>Candidatus Stercoripulliclostridium</taxon>
    </lineage>
</organism>
<dbReference type="AlphaFoldDB" id="A0A9D1SYD1"/>
<evidence type="ECO:0000256" key="1">
    <source>
        <dbReference type="ARBA" id="ARBA00006100"/>
    </source>
</evidence>
<keyword evidence="3" id="KW-0479">Metal-binding</keyword>
<dbReference type="PANTHER" id="PTHR13932">
    <property type="entry name" value="COPROPORPHYRINIGEN III OXIDASE"/>
    <property type="match status" value="1"/>
</dbReference>
<comment type="caution">
    <text evidence="5">The sequence shown here is derived from an EMBL/GenBank/DDBJ whole genome shotgun (WGS) entry which is preliminary data.</text>
</comment>
<keyword evidence="3" id="KW-0411">Iron-sulfur</keyword>
<comment type="similarity">
    <text evidence="1">Belongs to the anaerobic coproporphyrinogen-III oxidase family. HemW subfamily.</text>
</comment>
<keyword evidence="3" id="KW-0949">S-adenosyl-L-methionine</keyword>
<accession>A0A9D1SYD1</accession>
<name>A0A9D1SYD1_9FIRM</name>
<dbReference type="Pfam" id="PF06969">
    <property type="entry name" value="HemN_C"/>
    <property type="match status" value="1"/>
</dbReference>
<dbReference type="InterPro" id="IPR023404">
    <property type="entry name" value="rSAM_horseshoe"/>
</dbReference>
<dbReference type="PANTHER" id="PTHR13932:SF5">
    <property type="entry name" value="RADICAL S-ADENOSYL METHIONINE DOMAIN-CONTAINING PROTEIN 1, MITOCHONDRIAL"/>
    <property type="match status" value="1"/>
</dbReference>
<evidence type="ECO:0000313" key="5">
    <source>
        <dbReference type="EMBL" id="HIV00581.1"/>
    </source>
</evidence>
<keyword evidence="3" id="KW-0408">Iron</keyword>
<dbReference type="GO" id="GO:0004109">
    <property type="term" value="F:coproporphyrinogen oxidase activity"/>
    <property type="evidence" value="ECO:0007669"/>
    <property type="project" value="InterPro"/>
</dbReference>
<dbReference type="PROSITE" id="PS51918">
    <property type="entry name" value="RADICAL_SAM"/>
    <property type="match status" value="1"/>
</dbReference>
<dbReference type="GO" id="GO:0051539">
    <property type="term" value="F:4 iron, 4 sulfur cluster binding"/>
    <property type="evidence" value="ECO:0007669"/>
    <property type="project" value="UniProtKB-UniRule"/>
</dbReference>
<dbReference type="EMBL" id="DVOH01000041">
    <property type="protein sequence ID" value="HIV00581.1"/>
    <property type="molecule type" value="Genomic_DNA"/>
</dbReference>
<dbReference type="GO" id="GO:0006779">
    <property type="term" value="P:porphyrin-containing compound biosynthetic process"/>
    <property type="evidence" value="ECO:0007669"/>
    <property type="project" value="InterPro"/>
</dbReference>
<dbReference type="CDD" id="cd01335">
    <property type="entry name" value="Radical_SAM"/>
    <property type="match status" value="1"/>
</dbReference>
<keyword evidence="3" id="KW-0004">4Fe-4S</keyword>
<evidence type="ECO:0000259" key="4">
    <source>
        <dbReference type="PROSITE" id="PS51918"/>
    </source>
</evidence>
<reference evidence="5" key="2">
    <citation type="journal article" date="2021" name="PeerJ">
        <title>Extensive microbial diversity within the chicken gut microbiome revealed by metagenomics and culture.</title>
        <authorList>
            <person name="Gilroy R."/>
            <person name="Ravi A."/>
            <person name="Getino M."/>
            <person name="Pursley I."/>
            <person name="Horton D.L."/>
            <person name="Alikhan N.F."/>
            <person name="Baker D."/>
            <person name="Gharbi K."/>
            <person name="Hall N."/>
            <person name="Watson M."/>
            <person name="Adriaenssens E.M."/>
            <person name="Foster-Nyarko E."/>
            <person name="Jarju S."/>
            <person name="Secka A."/>
            <person name="Antonio M."/>
            <person name="Oren A."/>
            <person name="Chaudhuri R.R."/>
            <person name="La Ragione R."/>
            <person name="Hildebrand F."/>
            <person name="Pallen M.J."/>
        </authorList>
    </citation>
    <scope>NUCLEOTIDE SEQUENCE</scope>
    <source>
        <strain evidence="5">23406</strain>
    </source>
</reference>
<keyword evidence="3" id="KW-0963">Cytoplasm</keyword>
<proteinExistence type="inferred from homology"/>
<dbReference type="Gene3D" id="3.80.30.20">
    <property type="entry name" value="tm_1862 like domain"/>
    <property type="match status" value="1"/>
</dbReference>
<dbReference type="InterPro" id="IPR010723">
    <property type="entry name" value="HemN_C"/>
</dbReference>
<dbReference type="InterPro" id="IPR058240">
    <property type="entry name" value="rSAM_sf"/>
</dbReference>
<comment type="function">
    <text evidence="3">Probably acts as a heme chaperone, transferring heme to an unknown acceptor. Binds one molecule of heme per monomer, possibly covalently. Binds 1 [4Fe-4S] cluster. The cluster is coordinated with 3 cysteines and an exchangeable S-adenosyl-L-methionine.</text>
</comment>
<dbReference type="SMART" id="SM00729">
    <property type="entry name" value="Elp3"/>
    <property type="match status" value="1"/>
</dbReference>
<comment type="subcellular location">
    <subcellularLocation>
        <location evidence="3">Cytoplasm</location>
    </subcellularLocation>
</comment>
<dbReference type="InterPro" id="IPR034505">
    <property type="entry name" value="Coproporphyrinogen-III_oxidase"/>
</dbReference>
<reference evidence="5" key="1">
    <citation type="submission" date="2020-10" db="EMBL/GenBank/DDBJ databases">
        <authorList>
            <person name="Gilroy R."/>
        </authorList>
    </citation>
    <scope>NUCLEOTIDE SEQUENCE</scope>
    <source>
        <strain evidence="5">23406</strain>
    </source>
</reference>
<dbReference type="SFLD" id="SFLDS00029">
    <property type="entry name" value="Radical_SAM"/>
    <property type="match status" value="1"/>
</dbReference>
<dbReference type="Proteomes" id="UP000886891">
    <property type="component" value="Unassembled WGS sequence"/>
</dbReference>